<dbReference type="AlphaFoldDB" id="A0A8X6SCV6"/>
<evidence type="ECO:0000313" key="2">
    <source>
        <dbReference type="Proteomes" id="UP000887159"/>
    </source>
</evidence>
<dbReference type="Proteomes" id="UP000887159">
    <property type="component" value="Unassembled WGS sequence"/>
</dbReference>
<organism evidence="1 2">
    <name type="scientific">Trichonephila clavipes</name>
    <name type="common">Golden silk orbweaver</name>
    <name type="synonym">Nephila clavipes</name>
    <dbReference type="NCBI Taxonomy" id="2585209"/>
    <lineage>
        <taxon>Eukaryota</taxon>
        <taxon>Metazoa</taxon>
        <taxon>Ecdysozoa</taxon>
        <taxon>Arthropoda</taxon>
        <taxon>Chelicerata</taxon>
        <taxon>Arachnida</taxon>
        <taxon>Araneae</taxon>
        <taxon>Araneomorphae</taxon>
        <taxon>Entelegynae</taxon>
        <taxon>Araneoidea</taxon>
        <taxon>Nephilidae</taxon>
        <taxon>Trichonephila</taxon>
    </lineage>
</organism>
<sequence length="214" mass="24397">MECPLTSRSSTIYKASHSPLVSFCCLKQHVCFESTRLFCACQRVSSRGQASAHRIVHCHDSQGWQRSRGNVHHRESCRATIQAQRCSIQLPREFPSSSGTPPVTQECARRIPTLLREGKFSQLARGNRSLMVVKGLEQQKKFQELGLYAMALENLPKFKDICDGTFPDPVHEGVHEEEDISCCTMLKSYQFAKYLQQFNKLHAEWSYKVSVLTQ</sequence>
<gene>
    <name evidence="1" type="ORF">TNCV_3698631</name>
</gene>
<reference evidence="1" key="1">
    <citation type="submission" date="2020-08" db="EMBL/GenBank/DDBJ databases">
        <title>Multicomponent nature underlies the extraordinary mechanical properties of spider dragline silk.</title>
        <authorList>
            <person name="Kono N."/>
            <person name="Nakamura H."/>
            <person name="Mori M."/>
            <person name="Yoshida Y."/>
            <person name="Ohtoshi R."/>
            <person name="Malay A.D."/>
            <person name="Moran D.A.P."/>
            <person name="Tomita M."/>
            <person name="Numata K."/>
            <person name="Arakawa K."/>
        </authorList>
    </citation>
    <scope>NUCLEOTIDE SEQUENCE</scope>
</reference>
<evidence type="ECO:0000313" key="1">
    <source>
        <dbReference type="EMBL" id="GFY09901.1"/>
    </source>
</evidence>
<protein>
    <submittedName>
        <fullName evidence="1">Uncharacterized protein</fullName>
    </submittedName>
</protein>
<proteinExistence type="predicted"/>
<dbReference type="EMBL" id="BMAU01021292">
    <property type="protein sequence ID" value="GFY09901.1"/>
    <property type="molecule type" value="Genomic_DNA"/>
</dbReference>
<accession>A0A8X6SCV6</accession>
<name>A0A8X6SCV6_TRICX</name>
<keyword evidence="2" id="KW-1185">Reference proteome</keyword>
<comment type="caution">
    <text evidence="1">The sequence shown here is derived from an EMBL/GenBank/DDBJ whole genome shotgun (WGS) entry which is preliminary data.</text>
</comment>